<name>A0AAD7S864_9TELE</name>
<accession>A0AAD7S864</accession>
<dbReference type="AlphaFoldDB" id="A0AAD7S864"/>
<evidence type="ECO:0000313" key="2">
    <source>
        <dbReference type="Proteomes" id="UP001221898"/>
    </source>
</evidence>
<proteinExistence type="predicted"/>
<sequence>MYSTVQEISSTHMVTRDFFKKVLRGKGNNDRLQLCDCCKEDLSPRWGAAQGPRPAQWVLGCRFLQPPSVASGPFPPGAREARAQLGADILKRLAPIAPQRAKDHVALLNECPRGNFLLCF</sequence>
<dbReference type="EMBL" id="JAINUG010000095">
    <property type="protein sequence ID" value="KAJ8397750.1"/>
    <property type="molecule type" value="Genomic_DNA"/>
</dbReference>
<keyword evidence="2" id="KW-1185">Reference proteome</keyword>
<comment type="caution">
    <text evidence="1">The sequence shown here is derived from an EMBL/GenBank/DDBJ whole genome shotgun (WGS) entry which is preliminary data.</text>
</comment>
<protein>
    <submittedName>
        <fullName evidence="1">Uncharacterized protein</fullName>
    </submittedName>
</protein>
<reference evidence="1" key="1">
    <citation type="journal article" date="2023" name="Science">
        <title>Genome structures resolve the early diversification of teleost fishes.</title>
        <authorList>
            <person name="Parey E."/>
            <person name="Louis A."/>
            <person name="Montfort J."/>
            <person name="Bouchez O."/>
            <person name="Roques C."/>
            <person name="Iampietro C."/>
            <person name="Lluch J."/>
            <person name="Castinel A."/>
            <person name="Donnadieu C."/>
            <person name="Desvignes T."/>
            <person name="Floi Bucao C."/>
            <person name="Jouanno E."/>
            <person name="Wen M."/>
            <person name="Mejri S."/>
            <person name="Dirks R."/>
            <person name="Jansen H."/>
            <person name="Henkel C."/>
            <person name="Chen W.J."/>
            <person name="Zahm M."/>
            <person name="Cabau C."/>
            <person name="Klopp C."/>
            <person name="Thompson A.W."/>
            <person name="Robinson-Rechavi M."/>
            <person name="Braasch I."/>
            <person name="Lecointre G."/>
            <person name="Bobe J."/>
            <person name="Postlethwait J.H."/>
            <person name="Berthelot C."/>
            <person name="Roest Crollius H."/>
            <person name="Guiguen Y."/>
        </authorList>
    </citation>
    <scope>NUCLEOTIDE SEQUENCE</scope>
    <source>
        <strain evidence="1">NC1722</strain>
    </source>
</reference>
<dbReference type="Proteomes" id="UP001221898">
    <property type="component" value="Unassembled WGS sequence"/>
</dbReference>
<gene>
    <name evidence="1" type="ORF">AAFF_G00434390</name>
</gene>
<evidence type="ECO:0000313" key="1">
    <source>
        <dbReference type="EMBL" id="KAJ8397750.1"/>
    </source>
</evidence>
<organism evidence="1 2">
    <name type="scientific">Aldrovandia affinis</name>
    <dbReference type="NCBI Taxonomy" id="143900"/>
    <lineage>
        <taxon>Eukaryota</taxon>
        <taxon>Metazoa</taxon>
        <taxon>Chordata</taxon>
        <taxon>Craniata</taxon>
        <taxon>Vertebrata</taxon>
        <taxon>Euteleostomi</taxon>
        <taxon>Actinopterygii</taxon>
        <taxon>Neopterygii</taxon>
        <taxon>Teleostei</taxon>
        <taxon>Notacanthiformes</taxon>
        <taxon>Halosauridae</taxon>
        <taxon>Aldrovandia</taxon>
    </lineage>
</organism>